<name>A0ABN8QPB4_9CNID</name>
<evidence type="ECO:0000313" key="3">
    <source>
        <dbReference type="Proteomes" id="UP001159427"/>
    </source>
</evidence>
<protein>
    <submittedName>
        <fullName evidence="2">Uncharacterized protein</fullName>
    </submittedName>
</protein>
<dbReference type="EMBL" id="CALNXI010001357">
    <property type="protein sequence ID" value="CAH3166215.1"/>
    <property type="molecule type" value="Genomic_DNA"/>
</dbReference>
<evidence type="ECO:0000256" key="1">
    <source>
        <dbReference type="SAM" id="MobiDB-lite"/>
    </source>
</evidence>
<feature type="region of interest" description="Disordered" evidence="1">
    <location>
        <begin position="245"/>
        <end position="272"/>
    </location>
</feature>
<reference evidence="2 3" key="1">
    <citation type="submission" date="2022-05" db="EMBL/GenBank/DDBJ databases">
        <authorList>
            <consortium name="Genoscope - CEA"/>
            <person name="William W."/>
        </authorList>
    </citation>
    <scope>NUCLEOTIDE SEQUENCE [LARGE SCALE GENOMIC DNA]</scope>
</reference>
<dbReference type="Gene3D" id="3.40.50.300">
    <property type="entry name" value="P-loop containing nucleotide triphosphate hydrolases"/>
    <property type="match status" value="1"/>
</dbReference>
<sequence>MQSCFCINSTWNGCQPPRNTPRDTLWSTCQVDDFVQEIGRAGRDGKPARSLLLFHGLHLKKCEPIMKEYAKTENKCLRKLLLSEFEATSMDSKEAHDCCVVCHSKCQCVGQGCQVDLLKVITEEAPKKLKQKKTRNVDPTQKEELRELFDDYQAELKKWCRGKVLSSESKTGFSNSLTNSVLKTCKYIFSVDDVIDLNPVFSKHHAYDILHMIRDVFEDFEVNEPSDLENQEFFPYDADLEYGGIYEESGSTGEEDSMAPDSSELSGVVELD</sequence>
<evidence type="ECO:0000313" key="2">
    <source>
        <dbReference type="EMBL" id="CAH3166215.1"/>
    </source>
</evidence>
<organism evidence="2 3">
    <name type="scientific">Porites evermanni</name>
    <dbReference type="NCBI Taxonomy" id="104178"/>
    <lineage>
        <taxon>Eukaryota</taxon>
        <taxon>Metazoa</taxon>
        <taxon>Cnidaria</taxon>
        <taxon>Anthozoa</taxon>
        <taxon>Hexacorallia</taxon>
        <taxon>Scleractinia</taxon>
        <taxon>Fungiina</taxon>
        <taxon>Poritidae</taxon>
        <taxon>Porites</taxon>
    </lineage>
</organism>
<gene>
    <name evidence="2" type="ORF">PEVE_00005599</name>
</gene>
<keyword evidence="3" id="KW-1185">Reference proteome</keyword>
<dbReference type="Proteomes" id="UP001159427">
    <property type="component" value="Unassembled WGS sequence"/>
</dbReference>
<comment type="caution">
    <text evidence="2">The sequence shown here is derived from an EMBL/GenBank/DDBJ whole genome shotgun (WGS) entry which is preliminary data.</text>
</comment>
<dbReference type="SUPFAM" id="SSF52540">
    <property type="entry name" value="P-loop containing nucleoside triphosphate hydrolases"/>
    <property type="match status" value="1"/>
</dbReference>
<proteinExistence type="predicted"/>
<accession>A0ABN8QPB4</accession>
<dbReference type="InterPro" id="IPR027417">
    <property type="entry name" value="P-loop_NTPase"/>
</dbReference>